<reference evidence="2 3" key="1">
    <citation type="submission" date="2018-06" db="EMBL/GenBank/DDBJ databases">
        <title>Genomic Encyclopedia of Archaeal and Bacterial Type Strains, Phase II (KMG-II): from individual species to whole genera.</title>
        <authorList>
            <person name="Goeker M."/>
        </authorList>
    </citation>
    <scope>NUCLEOTIDE SEQUENCE [LARGE SCALE GENOMIC DNA]</scope>
    <source>
        <strain evidence="2 3">DSM 17205</strain>
    </source>
</reference>
<keyword evidence="1" id="KW-0472">Membrane</keyword>
<keyword evidence="3" id="KW-1185">Reference proteome</keyword>
<gene>
    <name evidence="2" type="ORF">LX97_00590</name>
</gene>
<evidence type="ECO:0000313" key="2">
    <source>
        <dbReference type="EMBL" id="PZX43589.1"/>
    </source>
</evidence>
<protein>
    <submittedName>
        <fullName evidence="2">Uncharacterized protein</fullName>
    </submittedName>
</protein>
<dbReference type="Proteomes" id="UP000248584">
    <property type="component" value="Unassembled WGS sequence"/>
</dbReference>
<comment type="caution">
    <text evidence="2">The sequence shown here is derived from an EMBL/GenBank/DDBJ whole genome shotgun (WGS) entry which is preliminary data.</text>
</comment>
<proteinExistence type="predicted"/>
<dbReference type="EMBL" id="QKZR01000001">
    <property type="protein sequence ID" value="PZX43589.1"/>
    <property type="molecule type" value="Genomic_DNA"/>
</dbReference>
<feature type="transmembrane region" description="Helical" evidence="1">
    <location>
        <begin position="35"/>
        <end position="57"/>
    </location>
</feature>
<evidence type="ECO:0000256" key="1">
    <source>
        <dbReference type="SAM" id="Phobius"/>
    </source>
</evidence>
<accession>A0ABX5Q132</accession>
<evidence type="ECO:0000313" key="3">
    <source>
        <dbReference type="Proteomes" id="UP000248584"/>
    </source>
</evidence>
<keyword evidence="1" id="KW-1133">Transmembrane helix</keyword>
<organism evidence="2 3">
    <name type="scientific">Nonlabens dokdonensis</name>
    <dbReference type="NCBI Taxonomy" id="328515"/>
    <lineage>
        <taxon>Bacteria</taxon>
        <taxon>Pseudomonadati</taxon>
        <taxon>Bacteroidota</taxon>
        <taxon>Flavobacteriia</taxon>
        <taxon>Flavobacteriales</taxon>
        <taxon>Flavobacteriaceae</taxon>
        <taxon>Nonlabens</taxon>
    </lineage>
</organism>
<keyword evidence="1" id="KW-0812">Transmembrane</keyword>
<sequence>MIQQLNSREKDDRSMRASQTIHILPYLNLDRLIQILRYALISIVAIAYLVVSIFCLIEDHPMSKYLIMPIAIVLLLVIIHISFKSKTA</sequence>
<name>A0ABX5Q132_9FLAO</name>
<dbReference type="RefSeq" id="WP_015361406.1">
    <property type="nucleotide sequence ID" value="NZ_QKZR01000001.1"/>
</dbReference>
<feature type="transmembrane region" description="Helical" evidence="1">
    <location>
        <begin position="64"/>
        <end position="83"/>
    </location>
</feature>